<dbReference type="EMBL" id="JBGFTR010000015">
    <property type="protein sequence ID" value="MFH7565740.1"/>
    <property type="molecule type" value="Genomic_DNA"/>
</dbReference>
<feature type="domain" description="General secretion pathway GspH" evidence="12">
    <location>
        <begin position="46"/>
        <end position="121"/>
    </location>
</feature>
<keyword evidence="7 11" id="KW-1133">Transmembrane helix</keyword>
<evidence type="ECO:0000256" key="11">
    <source>
        <dbReference type="SAM" id="Phobius"/>
    </source>
</evidence>
<dbReference type="PROSITE" id="PS00409">
    <property type="entry name" value="PROKAR_NTER_METHYL"/>
    <property type="match status" value="1"/>
</dbReference>
<reference evidence="13 14" key="1">
    <citation type="submission" date="2024-08" db="EMBL/GenBank/DDBJ databases">
        <title>Oceanimonas smirnovii Genome sequencing and assembly.</title>
        <authorList>
            <person name="Tang B."/>
        </authorList>
    </citation>
    <scope>NUCLEOTIDE SEQUENCE [LARGE SCALE GENOMIC DNA]</scope>
    <source>
        <strain evidence="13 14">OS2020-119</strain>
    </source>
</reference>
<comment type="subcellular location">
    <subcellularLocation>
        <location evidence="1">Cell inner membrane</location>
        <topology evidence="1">Single-pass membrane protein</topology>
    </subcellularLocation>
</comment>
<evidence type="ECO:0000256" key="10">
    <source>
        <dbReference type="ARBA" id="ARBA00030775"/>
    </source>
</evidence>
<evidence type="ECO:0000256" key="5">
    <source>
        <dbReference type="ARBA" id="ARBA00022519"/>
    </source>
</evidence>
<dbReference type="Pfam" id="PF12019">
    <property type="entry name" value="GspH"/>
    <property type="match status" value="1"/>
</dbReference>
<dbReference type="NCBIfam" id="TIGR02532">
    <property type="entry name" value="IV_pilin_GFxxxE"/>
    <property type="match status" value="1"/>
</dbReference>
<organism evidence="13 14">
    <name type="scientific">Oceanimonas smirnovii</name>
    <dbReference type="NCBI Taxonomy" id="264574"/>
    <lineage>
        <taxon>Bacteria</taxon>
        <taxon>Pseudomonadati</taxon>
        <taxon>Pseudomonadota</taxon>
        <taxon>Gammaproteobacteria</taxon>
        <taxon>Aeromonadales</taxon>
        <taxon>Aeromonadaceae</taxon>
        <taxon>Oceanimonas</taxon>
    </lineage>
</organism>
<evidence type="ECO:0000256" key="1">
    <source>
        <dbReference type="ARBA" id="ARBA00004377"/>
    </source>
</evidence>
<dbReference type="InterPro" id="IPR045584">
    <property type="entry name" value="Pilin-like"/>
</dbReference>
<evidence type="ECO:0000256" key="4">
    <source>
        <dbReference type="ARBA" id="ARBA00022481"/>
    </source>
</evidence>
<keyword evidence="5" id="KW-0997">Cell inner membrane</keyword>
<evidence type="ECO:0000256" key="8">
    <source>
        <dbReference type="ARBA" id="ARBA00023136"/>
    </source>
</evidence>
<keyword evidence="14" id="KW-1185">Reference proteome</keyword>
<protein>
    <recommendedName>
        <fullName evidence="2">Type II secretion system protein H</fullName>
    </recommendedName>
    <alternativeName>
        <fullName evidence="10">General secretion pathway protein H</fullName>
    </alternativeName>
</protein>
<dbReference type="RefSeq" id="WP_395535700.1">
    <property type="nucleotide sequence ID" value="NZ_CP166302.1"/>
</dbReference>
<evidence type="ECO:0000256" key="6">
    <source>
        <dbReference type="ARBA" id="ARBA00022692"/>
    </source>
</evidence>
<accession>A0ABW7P3A3</accession>
<keyword evidence="8 11" id="KW-0472">Membrane</keyword>
<evidence type="ECO:0000313" key="14">
    <source>
        <dbReference type="Proteomes" id="UP001610706"/>
    </source>
</evidence>
<dbReference type="Pfam" id="PF07963">
    <property type="entry name" value="N_methyl"/>
    <property type="match status" value="1"/>
</dbReference>
<keyword evidence="3" id="KW-1003">Cell membrane</keyword>
<comment type="caution">
    <text evidence="13">The sequence shown here is derived from an EMBL/GenBank/DDBJ whole genome shotgun (WGS) entry which is preliminary data.</text>
</comment>
<dbReference type="InterPro" id="IPR012902">
    <property type="entry name" value="N_methyl_site"/>
</dbReference>
<evidence type="ECO:0000259" key="12">
    <source>
        <dbReference type="Pfam" id="PF12019"/>
    </source>
</evidence>
<keyword evidence="4" id="KW-0488">Methylation</keyword>
<feature type="transmembrane region" description="Helical" evidence="11">
    <location>
        <begin position="12"/>
        <end position="32"/>
    </location>
</feature>
<dbReference type="Gene3D" id="3.55.40.10">
    <property type="entry name" value="minor pseudopilin epsh domain"/>
    <property type="match status" value="1"/>
</dbReference>
<evidence type="ECO:0000256" key="2">
    <source>
        <dbReference type="ARBA" id="ARBA00021549"/>
    </source>
</evidence>
<dbReference type="Proteomes" id="UP001610706">
    <property type="component" value="Unassembled WGS sequence"/>
</dbReference>
<evidence type="ECO:0000313" key="13">
    <source>
        <dbReference type="EMBL" id="MFH7565740.1"/>
    </source>
</evidence>
<keyword evidence="6 11" id="KW-0812">Transmembrane</keyword>
<evidence type="ECO:0000256" key="3">
    <source>
        <dbReference type="ARBA" id="ARBA00022475"/>
    </source>
</evidence>
<comment type="similarity">
    <text evidence="9">Belongs to the GSP H family.</text>
</comment>
<dbReference type="InterPro" id="IPR022346">
    <property type="entry name" value="T2SS_GspH"/>
</dbReference>
<evidence type="ECO:0000256" key="7">
    <source>
        <dbReference type="ARBA" id="ARBA00022989"/>
    </source>
</evidence>
<proteinExistence type="inferred from homology"/>
<sequence>MNNEKQRGLTLIELLVGLVVMTVLTSLAVPGFQSLREQYTVRSAGMAVYADLQLARSEAIKRNREVTVCFTGLGSTEWSYQLRESGDCSGAMIEQVSSQDFTGIKLEMTGIGGDRLSFQPRRYQLVTKKILLSYEQHKMQVSTWNNGIIRTCSDHNLSGVPACTN</sequence>
<gene>
    <name evidence="13" type="ORF">AB9R89_10440</name>
</gene>
<dbReference type="SUPFAM" id="SSF54523">
    <property type="entry name" value="Pili subunits"/>
    <property type="match status" value="1"/>
</dbReference>
<name>A0ABW7P3A3_9GAMM</name>
<evidence type="ECO:0000256" key="9">
    <source>
        <dbReference type="ARBA" id="ARBA00025772"/>
    </source>
</evidence>